<keyword evidence="7 8" id="KW-0961">Cell wall biogenesis/degradation</keyword>
<feature type="binding site" evidence="8">
    <location>
        <position position="179"/>
    </location>
    <ligand>
        <name>UDP-N-acetyl-alpha-D-muramoyl-L-alanyl-D-glutamate</name>
        <dbReference type="ChEBI" id="CHEBI:83900"/>
    </ligand>
</feature>
<keyword evidence="8 13" id="KW-0436">Ligase</keyword>
<evidence type="ECO:0000256" key="6">
    <source>
        <dbReference type="ARBA" id="ARBA00023306"/>
    </source>
</evidence>
<feature type="binding site" evidence="8">
    <location>
        <begin position="144"/>
        <end position="145"/>
    </location>
    <ligand>
        <name>UDP-N-acetyl-alpha-D-muramoyl-L-alanyl-D-glutamate</name>
        <dbReference type="ChEBI" id="CHEBI:83900"/>
    </ligand>
</feature>
<dbReference type="GO" id="GO:0051301">
    <property type="term" value="P:cell division"/>
    <property type="evidence" value="ECO:0007669"/>
    <property type="project" value="UniProtKB-KW"/>
</dbReference>
<evidence type="ECO:0000256" key="1">
    <source>
        <dbReference type="ARBA" id="ARBA00004752"/>
    </source>
</evidence>
<dbReference type="NCBIfam" id="TIGR01085">
    <property type="entry name" value="murE"/>
    <property type="match status" value="1"/>
</dbReference>
<dbReference type="OrthoDB" id="9800958at2"/>
<evidence type="ECO:0000256" key="2">
    <source>
        <dbReference type="ARBA" id="ARBA00005898"/>
    </source>
</evidence>
<dbReference type="InterPro" id="IPR036565">
    <property type="entry name" value="Mur-like_cat_sf"/>
</dbReference>
<dbReference type="GO" id="GO:0000287">
    <property type="term" value="F:magnesium ion binding"/>
    <property type="evidence" value="ECO:0007669"/>
    <property type="project" value="UniProtKB-UniRule"/>
</dbReference>
<dbReference type="InterPro" id="IPR004101">
    <property type="entry name" value="Mur_ligase_C"/>
</dbReference>
<dbReference type="InterPro" id="IPR035911">
    <property type="entry name" value="MurE/MurF_N"/>
</dbReference>
<dbReference type="InterPro" id="IPR005761">
    <property type="entry name" value="UDP-N-AcMur-Glu-dNH2Pim_ligase"/>
</dbReference>
<dbReference type="NCBIfam" id="NF001126">
    <property type="entry name" value="PRK00139.1-4"/>
    <property type="match status" value="1"/>
</dbReference>
<name>A0A5R8Q8V9_9FIRM</name>
<keyword evidence="6 8" id="KW-0131">Cell cycle</keyword>
<evidence type="ECO:0000256" key="4">
    <source>
        <dbReference type="ARBA" id="ARBA00022960"/>
    </source>
</evidence>
<keyword evidence="3 8" id="KW-0132">Cell division</keyword>
<feature type="binding site" evidence="8">
    <location>
        <position position="171"/>
    </location>
    <ligand>
        <name>UDP-N-acetyl-alpha-D-muramoyl-L-alanyl-D-glutamate</name>
        <dbReference type="ChEBI" id="CHEBI:83900"/>
    </ligand>
</feature>
<keyword evidence="4 8" id="KW-0133">Cell shape</keyword>
<feature type="binding site" evidence="8">
    <location>
        <position position="24"/>
    </location>
    <ligand>
        <name>UDP-N-acetyl-alpha-D-muramoyl-L-alanyl-D-glutamate</name>
        <dbReference type="ChEBI" id="CHEBI:83900"/>
    </ligand>
</feature>
<dbReference type="SUPFAM" id="SSF53623">
    <property type="entry name" value="MurD-like peptide ligases, catalytic domain"/>
    <property type="match status" value="1"/>
</dbReference>
<evidence type="ECO:0000259" key="12">
    <source>
        <dbReference type="Pfam" id="PF08245"/>
    </source>
</evidence>
<protein>
    <recommendedName>
        <fullName evidence="8">UDP-N-acetylmuramyl-tripeptide synthetase</fullName>
        <ecNumber evidence="8">6.3.2.-</ecNumber>
    </recommendedName>
    <alternativeName>
        <fullName evidence="8">UDP-MurNAc-tripeptide synthetase</fullName>
    </alternativeName>
</protein>
<feature type="domain" description="Mur ligase C-terminal" evidence="11">
    <location>
        <begin position="322"/>
        <end position="447"/>
    </location>
</feature>
<dbReference type="InterPro" id="IPR036615">
    <property type="entry name" value="Mur_ligase_C_dom_sf"/>
</dbReference>
<evidence type="ECO:0000259" key="10">
    <source>
        <dbReference type="Pfam" id="PF01225"/>
    </source>
</evidence>
<dbReference type="InParanoid" id="A0A5R8Q8V9"/>
<comment type="pathway">
    <text evidence="1 8 9">Cell wall biogenesis; peptidoglycan biosynthesis.</text>
</comment>
<dbReference type="PANTHER" id="PTHR23135">
    <property type="entry name" value="MUR LIGASE FAMILY MEMBER"/>
    <property type="match status" value="1"/>
</dbReference>
<comment type="PTM">
    <text evidence="8">Carboxylation is probably crucial for Mg(2+) binding and, consequently, for the gamma-phosphate positioning of ATP.</text>
</comment>
<keyword evidence="8" id="KW-0547">Nucleotide-binding</keyword>
<evidence type="ECO:0000259" key="11">
    <source>
        <dbReference type="Pfam" id="PF02875"/>
    </source>
</evidence>
<dbReference type="Proteomes" id="UP000306912">
    <property type="component" value="Unassembled WGS sequence"/>
</dbReference>
<dbReference type="InterPro" id="IPR013221">
    <property type="entry name" value="Mur_ligase_cen"/>
</dbReference>
<evidence type="ECO:0000256" key="7">
    <source>
        <dbReference type="ARBA" id="ARBA00023316"/>
    </source>
</evidence>
<organism evidence="13 14">
    <name type="scientific">Culicoidibacter larvae</name>
    <dbReference type="NCBI Taxonomy" id="2579976"/>
    <lineage>
        <taxon>Bacteria</taxon>
        <taxon>Bacillati</taxon>
        <taxon>Bacillota</taxon>
        <taxon>Culicoidibacteria</taxon>
        <taxon>Culicoidibacterales</taxon>
        <taxon>Culicoidibacteraceae</taxon>
        <taxon>Culicoidibacter</taxon>
    </lineage>
</organism>
<dbReference type="Pfam" id="PF08245">
    <property type="entry name" value="Mur_ligase_M"/>
    <property type="match status" value="1"/>
</dbReference>
<feature type="domain" description="Mur ligase N-terminal catalytic" evidence="10">
    <location>
        <begin position="17"/>
        <end position="89"/>
    </location>
</feature>
<dbReference type="Gene3D" id="3.40.1390.10">
    <property type="entry name" value="MurE/MurF, N-terminal domain"/>
    <property type="match status" value="1"/>
</dbReference>
<dbReference type="GO" id="GO:0005524">
    <property type="term" value="F:ATP binding"/>
    <property type="evidence" value="ECO:0007669"/>
    <property type="project" value="UniProtKB-UniRule"/>
</dbReference>
<evidence type="ECO:0000256" key="5">
    <source>
        <dbReference type="ARBA" id="ARBA00022984"/>
    </source>
</evidence>
<dbReference type="Gene3D" id="3.90.190.20">
    <property type="entry name" value="Mur ligase, C-terminal domain"/>
    <property type="match status" value="1"/>
</dbReference>
<dbReference type="EMBL" id="VBWP01000009">
    <property type="protein sequence ID" value="TLG72141.1"/>
    <property type="molecule type" value="Genomic_DNA"/>
</dbReference>
<dbReference type="SUPFAM" id="SSF53244">
    <property type="entry name" value="MurD-like peptide ligases, peptide-binding domain"/>
    <property type="match status" value="1"/>
</dbReference>
<dbReference type="GO" id="GO:0008360">
    <property type="term" value="P:regulation of cell shape"/>
    <property type="evidence" value="ECO:0007669"/>
    <property type="project" value="UniProtKB-KW"/>
</dbReference>
<dbReference type="HAMAP" id="MF_00208">
    <property type="entry name" value="MurE"/>
    <property type="match status" value="1"/>
</dbReference>
<dbReference type="InterPro" id="IPR000713">
    <property type="entry name" value="Mur_ligase_N"/>
</dbReference>
<dbReference type="GO" id="GO:0016881">
    <property type="term" value="F:acid-amino acid ligase activity"/>
    <property type="evidence" value="ECO:0007669"/>
    <property type="project" value="UniProtKB-UniRule"/>
</dbReference>
<keyword evidence="8" id="KW-0460">Magnesium</keyword>
<evidence type="ECO:0000256" key="9">
    <source>
        <dbReference type="RuleBase" id="RU004135"/>
    </source>
</evidence>
<accession>A0A5R8Q8V9</accession>
<proteinExistence type="inferred from homology"/>
<comment type="caution">
    <text evidence="8">Lacks conserved residue(s) required for the propagation of feature annotation.</text>
</comment>
<feature type="domain" description="Mur ligase central" evidence="12">
    <location>
        <begin position="101"/>
        <end position="299"/>
    </location>
</feature>
<dbReference type="AlphaFoldDB" id="A0A5R8Q8V9"/>
<dbReference type="GO" id="GO:0009252">
    <property type="term" value="P:peptidoglycan biosynthetic process"/>
    <property type="evidence" value="ECO:0007669"/>
    <property type="project" value="UniProtKB-UniRule"/>
</dbReference>
<dbReference type="SUPFAM" id="SSF63418">
    <property type="entry name" value="MurE/MurF N-terminal domain"/>
    <property type="match status" value="1"/>
</dbReference>
<evidence type="ECO:0000313" key="14">
    <source>
        <dbReference type="Proteomes" id="UP000306912"/>
    </source>
</evidence>
<comment type="similarity">
    <text evidence="2 8">Belongs to the MurCDEF family. MurE subfamily.</text>
</comment>
<dbReference type="Pfam" id="PF02875">
    <property type="entry name" value="Mur_ligase_C"/>
    <property type="match status" value="1"/>
</dbReference>
<dbReference type="PANTHER" id="PTHR23135:SF4">
    <property type="entry name" value="UDP-N-ACETYLMURAMOYL-L-ALANYL-D-GLUTAMATE--2,6-DIAMINOPIMELATE LIGASE MURE HOMOLOG, CHLOROPLASTIC"/>
    <property type="match status" value="1"/>
</dbReference>
<evidence type="ECO:0000256" key="3">
    <source>
        <dbReference type="ARBA" id="ARBA00022618"/>
    </source>
</evidence>
<gene>
    <name evidence="8" type="primary">murE</name>
    <name evidence="13" type="ORF">FEZ08_09945</name>
</gene>
<evidence type="ECO:0000313" key="13">
    <source>
        <dbReference type="EMBL" id="TLG72141.1"/>
    </source>
</evidence>
<dbReference type="RefSeq" id="WP_138191920.1">
    <property type="nucleotide sequence ID" value="NZ_VBWP01000009.1"/>
</dbReference>
<keyword evidence="8" id="KW-0963">Cytoplasm</keyword>
<keyword evidence="14" id="KW-1185">Reference proteome</keyword>
<reference evidence="13 14" key="1">
    <citation type="submission" date="2019-05" db="EMBL/GenBank/DDBJ databases">
        <title>Culicoidintestinum kansasii gen. nov., sp. nov. from the gastrointestinal tract of the biting midge, Culicoides sonorensis.</title>
        <authorList>
            <person name="Neupane S."/>
            <person name="Ghosh A."/>
            <person name="Gunther S."/>
            <person name="Martin K."/>
            <person name="Zurek L."/>
        </authorList>
    </citation>
    <scope>NUCLEOTIDE SEQUENCE [LARGE SCALE GENOMIC DNA]</scope>
    <source>
        <strain evidence="13 14">CS-1</strain>
    </source>
</reference>
<dbReference type="Pfam" id="PF01225">
    <property type="entry name" value="Mur_ligase"/>
    <property type="match status" value="1"/>
</dbReference>
<dbReference type="Gene3D" id="3.40.1190.10">
    <property type="entry name" value="Mur-like, catalytic domain"/>
    <property type="match status" value="1"/>
</dbReference>
<comment type="function">
    <text evidence="8">Catalyzes the addition of an amino acid to the nucleotide precursor UDP-N-acetylmuramoyl-L-alanyl-D-glutamate (UMAG) in the biosynthesis of bacterial cell-wall peptidoglycan.</text>
</comment>
<sequence>MLVKDIYPDWQGNSIEVTQVTYNSQAIIPGAIFVALRGENTDGHKYISDAVSRGAQVAIVEVVDESLDVPQIKVANTQAELAVLAAHFYQTLNSPMQFVGITGTDGKTSTASIIEYLLADQKSVGYIGTNGVRFADRVEPHTLTTPLAPELHRIFSDMQKAEVDVVAMEVSSHALALHRVDTIDFDVAVFTNLTHDHLDFHGTFENYMAAKQLLFRGLGADKTAIINIDDPYAKQFAAATKAKVVYYGVNPKADYWAEAIEFDQFGSKFQLHTPDEAYTVRTKLLATFNIYNIMAAIASGAALGLDIEKMIARIEMMPAVDGRMELINEGQPFAVVVDFAHASAALENVLKFARTITANKLYVVIGAAGARDTIKRPVMGNVAVTNADVAVFTTDDPYFEDPDDIIDDMVAGMIATNYVRIVDRAEAIAYALDQAGPGDCVVVAGRGNYDILPIKGVDVHFNDIDFSREFLQKKYK</sequence>
<keyword evidence="8" id="KW-0067">ATP-binding</keyword>
<comment type="subcellular location">
    <subcellularLocation>
        <location evidence="8 9">Cytoplasm</location>
    </subcellularLocation>
</comment>
<dbReference type="UniPathway" id="UPA00219"/>
<keyword evidence="5 8" id="KW-0573">Peptidoglycan synthesis</keyword>
<evidence type="ECO:0000256" key="8">
    <source>
        <dbReference type="HAMAP-Rule" id="MF_00208"/>
    </source>
</evidence>
<comment type="cofactor">
    <cofactor evidence="8">
        <name>Mg(2+)</name>
        <dbReference type="ChEBI" id="CHEBI:18420"/>
    </cofactor>
</comment>
<dbReference type="FunCoup" id="A0A5R8Q8V9">
    <property type="interactions" value="382"/>
</dbReference>
<dbReference type="EC" id="6.3.2.-" evidence="8"/>
<comment type="caution">
    <text evidence="13">The sequence shown here is derived from an EMBL/GenBank/DDBJ whole genome shotgun (WGS) entry which is preliminary data.</text>
</comment>
<dbReference type="GO" id="GO:0071555">
    <property type="term" value="P:cell wall organization"/>
    <property type="evidence" value="ECO:0007669"/>
    <property type="project" value="UniProtKB-KW"/>
</dbReference>
<feature type="modified residue" description="N6-carboxylysine" evidence="8">
    <location>
        <position position="211"/>
    </location>
</feature>
<feature type="binding site" evidence="8">
    <location>
        <begin position="103"/>
        <end position="109"/>
    </location>
    <ligand>
        <name>ATP</name>
        <dbReference type="ChEBI" id="CHEBI:30616"/>
    </ligand>
</feature>
<dbReference type="GO" id="GO:0005737">
    <property type="term" value="C:cytoplasm"/>
    <property type="evidence" value="ECO:0007669"/>
    <property type="project" value="UniProtKB-SubCell"/>
</dbReference>